<dbReference type="PANTHER" id="PTHR43304:SF1">
    <property type="entry name" value="PAC DOMAIN-CONTAINING PROTEIN"/>
    <property type="match status" value="1"/>
</dbReference>
<gene>
    <name evidence="10" type="ordered locus">MCP_0834</name>
</gene>
<dbReference type="EMBL" id="AP011532">
    <property type="protein sequence ID" value="BAI60906.1"/>
    <property type="molecule type" value="Genomic_DNA"/>
</dbReference>
<dbReference type="PRINTS" id="PR00344">
    <property type="entry name" value="BCTRLSENSOR"/>
</dbReference>
<dbReference type="Pfam" id="PF08447">
    <property type="entry name" value="PAS_3"/>
    <property type="match status" value="1"/>
</dbReference>
<dbReference type="eggNOG" id="arCOG03931">
    <property type="taxonomic scope" value="Archaea"/>
</dbReference>
<dbReference type="OrthoDB" id="8127at2157"/>
<proteinExistence type="predicted"/>
<dbReference type="SMART" id="SM00091">
    <property type="entry name" value="PAS"/>
    <property type="match status" value="4"/>
</dbReference>
<feature type="coiled-coil region" evidence="6">
    <location>
        <begin position="9"/>
        <end position="36"/>
    </location>
</feature>
<evidence type="ECO:0000259" key="8">
    <source>
        <dbReference type="PROSITE" id="PS50112"/>
    </source>
</evidence>
<dbReference type="CDD" id="cd00075">
    <property type="entry name" value="HATPase"/>
    <property type="match status" value="1"/>
</dbReference>
<evidence type="ECO:0000256" key="1">
    <source>
        <dbReference type="ARBA" id="ARBA00000085"/>
    </source>
</evidence>
<evidence type="ECO:0000256" key="4">
    <source>
        <dbReference type="ARBA" id="ARBA00022679"/>
    </source>
</evidence>
<dbReference type="RefSeq" id="WP_012899585.1">
    <property type="nucleotide sequence ID" value="NC_013665.1"/>
</dbReference>
<feature type="domain" description="PAS" evidence="8">
    <location>
        <begin position="304"/>
        <end position="364"/>
    </location>
</feature>
<dbReference type="PROSITE" id="PS50112">
    <property type="entry name" value="PAS"/>
    <property type="match status" value="3"/>
</dbReference>
<dbReference type="AlphaFoldDB" id="D1YWT4"/>
<dbReference type="Gene3D" id="2.10.70.100">
    <property type="match status" value="1"/>
</dbReference>
<reference evidence="10 11" key="1">
    <citation type="journal article" date="2007" name="Appl. Environ. Microbiol.">
        <title>Isolation of key methanogens for global methane emission from rice paddy fields: a novel isolate affiliated with the clone cluster rice cluster I.</title>
        <authorList>
            <person name="Sakai S."/>
            <person name="Imachi H."/>
            <person name="Sekiguchi Y."/>
            <person name="Ohashi A."/>
            <person name="Harada H."/>
            <person name="Kamagata Y."/>
        </authorList>
    </citation>
    <scope>NUCLEOTIDE SEQUENCE [LARGE SCALE GENOMIC DNA]</scope>
    <source>
        <strain evidence="11">DSM 17711 / JCM 13418 / NBRC 101707 / SANAE</strain>
    </source>
</reference>
<dbReference type="InParanoid" id="D1YWT4"/>
<evidence type="ECO:0000256" key="3">
    <source>
        <dbReference type="ARBA" id="ARBA00022553"/>
    </source>
</evidence>
<dbReference type="Gene3D" id="3.30.450.20">
    <property type="entry name" value="PAS domain"/>
    <property type="match status" value="4"/>
</dbReference>
<evidence type="ECO:0000259" key="9">
    <source>
        <dbReference type="PROSITE" id="PS50113"/>
    </source>
</evidence>
<keyword evidence="3" id="KW-0597">Phosphoprotein</keyword>
<dbReference type="InterPro" id="IPR005467">
    <property type="entry name" value="His_kinase_dom"/>
</dbReference>
<dbReference type="GeneID" id="8683162"/>
<feature type="domain" description="PAC" evidence="9">
    <location>
        <begin position="122"/>
        <end position="177"/>
    </location>
</feature>
<dbReference type="SMART" id="SM00387">
    <property type="entry name" value="HATPase_c"/>
    <property type="match status" value="1"/>
</dbReference>
<feature type="coiled-coil region" evidence="6">
    <location>
        <begin position="537"/>
        <end position="564"/>
    </location>
</feature>
<dbReference type="InterPro" id="IPR000700">
    <property type="entry name" value="PAS-assoc_C"/>
</dbReference>
<feature type="domain" description="PAC" evidence="9">
    <location>
        <begin position="377"/>
        <end position="427"/>
    </location>
</feature>
<evidence type="ECO:0000259" key="7">
    <source>
        <dbReference type="PROSITE" id="PS50109"/>
    </source>
</evidence>
<feature type="domain" description="PAC" evidence="9">
    <location>
        <begin position="251"/>
        <end position="303"/>
    </location>
</feature>
<dbReference type="InterPro" id="IPR000014">
    <property type="entry name" value="PAS"/>
</dbReference>
<dbReference type="eggNOG" id="arCOG02353">
    <property type="taxonomic scope" value="Archaea"/>
</dbReference>
<feature type="domain" description="PAC" evidence="9">
    <location>
        <begin position="502"/>
        <end position="553"/>
    </location>
</feature>
<dbReference type="CDD" id="cd00130">
    <property type="entry name" value="PAS"/>
    <property type="match status" value="4"/>
</dbReference>
<dbReference type="PROSITE" id="PS50109">
    <property type="entry name" value="HIS_KIN"/>
    <property type="match status" value="1"/>
</dbReference>
<dbReference type="eggNOG" id="arCOG02350">
    <property type="taxonomic scope" value="Archaea"/>
</dbReference>
<dbReference type="eggNOG" id="arCOG06516">
    <property type="taxonomic scope" value="Archaea"/>
</dbReference>
<evidence type="ECO:0000313" key="11">
    <source>
        <dbReference type="Proteomes" id="UP000001882"/>
    </source>
</evidence>
<sequence length="778" mass="88536">MSPGHTPATQDEDKTREELLSELQELKAKAATLENAQCKSTLEALRESEAKYRYLVENANSIIIRWDLKGNLTFFNEFAEKFFGYRAGEVLGRNVIGTIVPEAESTGRDLMAMIRDIERQPECYKTNLNENICRDGERVWISWTNKAVRDAQGNVVEILSVGNDITERKRAEESLRQRERQLAEAQALTDTGSWEMDLATGEITYSDHMLRILHLPPGRHTYREFEERIHPEDRERRDAELMAGIKSTERREVDYRIVLPDGSVRHIHAMGKAILDPSGRPVKFSSTIQDITGWREAEEALRESEEKFRVLAESSSAMFWLYQGDRFIYVNDAGVRLTGYTAVELMRMNFWDVVHPDDQGLVRERGLARQRGETVPQKYEVKLLTKSGEIRWVEVNAGRIVYRGKPAGIATFFDITERKMAEEALRKSEENFRAAFEQAAVGMTHARKDGRFLRVNQKFCDITGYTRGELVKMSAMDITYPPDMAAEVRLIKRMLAGELSTLTSEKRYVRKDGAIVWVNLTVTPIYHNGALEYLMGITEDITERKLAEEELKSAKSQAELYLDLMGHDINNIHQAALGYLELARDVPCEAREEYMDKASEALHRSAQLINNVRKLQKYQDNRMQAHDVDVCAVLTEVHREYTMTNGKSVALNFNGCKRCTVRADDLLHDVFSNLVGNAIKHTGDNARISISLDTARKDGAECCRVRVDDDGPGIPEESKKTLFKRSLKGTPRAKGMGLGLYIVKTLVENYRGEVWVEDRVPGDHTKGARFVVVLPALE</sequence>
<dbReference type="InterPro" id="IPR035965">
    <property type="entry name" value="PAS-like_dom_sf"/>
</dbReference>
<dbReference type="Pfam" id="PF13426">
    <property type="entry name" value="PAS_9"/>
    <property type="match status" value="1"/>
</dbReference>
<dbReference type="GO" id="GO:0004673">
    <property type="term" value="F:protein histidine kinase activity"/>
    <property type="evidence" value="ECO:0007669"/>
    <property type="project" value="UniProtKB-EC"/>
</dbReference>
<evidence type="ECO:0000256" key="5">
    <source>
        <dbReference type="ARBA" id="ARBA00022777"/>
    </source>
</evidence>
<name>D1YWT4_METPS</name>
<keyword evidence="11" id="KW-1185">Reference proteome</keyword>
<dbReference type="InterPro" id="IPR036890">
    <property type="entry name" value="HATPase_C_sf"/>
</dbReference>
<dbReference type="InterPro" id="IPR013767">
    <property type="entry name" value="PAS_fold"/>
</dbReference>
<dbReference type="PANTHER" id="PTHR43304">
    <property type="entry name" value="PHYTOCHROME-LIKE PROTEIN CPH1"/>
    <property type="match status" value="1"/>
</dbReference>
<feature type="domain" description="Histidine kinase" evidence="7">
    <location>
        <begin position="564"/>
        <end position="778"/>
    </location>
</feature>
<dbReference type="Proteomes" id="UP000001882">
    <property type="component" value="Chromosome"/>
</dbReference>
<organism evidence="10 11">
    <name type="scientific">Methanocella paludicola (strain DSM 17711 / JCM 13418 / NBRC 101707 / SANAE)</name>
    <dbReference type="NCBI Taxonomy" id="304371"/>
    <lineage>
        <taxon>Archaea</taxon>
        <taxon>Methanobacteriati</taxon>
        <taxon>Methanobacteriota</taxon>
        <taxon>Stenosarchaea group</taxon>
        <taxon>Methanomicrobia</taxon>
        <taxon>Methanocellales</taxon>
        <taxon>Methanocellaceae</taxon>
        <taxon>Methanocella</taxon>
    </lineage>
</organism>
<keyword evidence="6" id="KW-0175">Coiled coil</keyword>
<reference evidence="11" key="3">
    <citation type="journal article" date="2011" name="PLoS ONE">
        <title>Genome sequence of a mesophilic hydrogenotrophic methanogen Methanocella paludicola, the first cultivated representative of the order Methanocellales.</title>
        <authorList>
            <person name="Sakai S."/>
            <person name="Takaki Y."/>
            <person name="Shimamura S."/>
            <person name="Sekine M."/>
            <person name="Tajima T."/>
            <person name="Kosugi H."/>
            <person name="Ichikawa N."/>
            <person name="Tasumi E."/>
            <person name="Hiraki A.T."/>
            <person name="Shimizu A."/>
            <person name="Kato Y."/>
            <person name="Nishiko R."/>
            <person name="Mori K."/>
            <person name="Fujita N."/>
            <person name="Imachi H."/>
            <person name="Takai K."/>
        </authorList>
    </citation>
    <scope>NUCLEOTIDE SEQUENCE [LARGE SCALE GENOMIC DNA]</scope>
    <source>
        <strain evidence="11">DSM 17711 / JCM 13418 / NBRC 101707 / SANAE</strain>
    </source>
</reference>
<comment type="catalytic activity">
    <reaction evidence="1">
        <text>ATP + protein L-histidine = ADP + protein N-phospho-L-histidine.</text>
        <dbReference type="EC" id="2.7.13.3"/>
    </reaction>
</comment>
<dbReference type="GO" id="GO:0006355">
    <property type="term" value="P:regulation of DNA-templated transcription"/>
    <property type="evidence" value="ECO:0007669"/>
    <property type="project" value="InterPro"/>
</dbReference>
<feature type="domain" description="PAS" evidence="8">
    <location>
        <begin position="428"/>
        <end position="498"/>
    </location>
</feature>
<accession>D1YWT4</accession>
<dbReference type="Pfam" id="PF02518">
    <property type="entry name" value="HATPase_c"/>
    <property type="match status" value="1"/>
</dbReference>
<keyword evidence="4" id="KW-0808">Transferase</keyword>
<dbReference type="Gene3D" id="3.30.565.10">
    <property type="entry name" value="Histidine kinase-like ATPase, C-terminal domain"/>
    <property type="match status" value="1"/>
</dbReference>
<dbReference type="InterPro" id="IPR001610">
    <property type="entry name" value="PAC"/>
</dbReference>
<dbReference type="STRING" id="304371.MCP_0834"/>
<keyword evidence="5 10" id="KW-0418">Kinase</keyword>
<evidence type="ECO:0000256" key="6">
    <source>
        <dbReference type="SAM" id="Coils"/>
    </source>
</evidence>
<dbReference type="InterPro" id="IPR004358">
    <property type="entry name" value="Sig_transdc_His_kin-like_C"/>
</dbReference>
<dbReference type="EC" id="2.7.13.3" evidence="2"/>
<protein>
    <recommendedName>
        <fullName evidence="2">histidine kinase</fullName>
        <ecNumber evidence="2">2.7.13.3</ecNumber>
    </recommendedName>
</protein>
<feature type="domain" description="PAS" evidence="8">
    <location>
        <begin position="48"/>
        <end position="120"/>
    </location>
</feature>
<evidence type="ECO:0000256" key="2">
    <source>
        <dbReference type="ARBA" id="ARBA00012438"/>
    </source>
</evidence>
<dbReference type="SUPFAM" id="SSF55874">
    <property type="entry name" value="ATPase domain of HSP90 chaperone/DNA topoisomerase II/histidine kinase"/>
    <property type="match status" value="1"/>
</dbReference>
<dbReference type="KEGG" id="mpd:MCP_0834"/>
<dbReference type="SMART" id="SM00086">
    <property type="entry name" value="PAC"/>
    <property type="match status" value="4"/>
</dbReference>
<dbReference type="PATRIC" id="fig|304371.9.peg.860"/>
<dbReference type="SUPFAM" id="SSF55785">
    <property type="entry name" value="PYP-like sensor domain (PAS domain)"/>
    <property type="match status" value="4"/>
</dbReference>
<dbReference type="InterPro" id="IPR013655">
    <property type="entry name" value="PAS_fold_3"/>
</dbReference>
<dbReference type="InterPro" id="IPR052162">
    <property type="entry name" value="Sensor_kinase/Photoreceptor"/>
</dbReference>
<dbReference type="PROSITE" id="PS50113">
    <property type="entry name" value="PAC"/>
    <property type="match status" value="4"/>
</dbReference>
<reference evidence="10 11" key="2">
    <citation type="journal article" date="2008" name="Int. J. Syst. Evol. Microbiol.">
        <title>Methanocella paludicola gen. nov., sp. nov., a methane-producing archaeon, the first isolate of the lineage 'Rice Cluster I', and proposal of the new archaeal order Methanocellales ord. nov.</title>
        <authorList>
            <person name="Sakai S."/>
            <person name="Imachi H."/>
            <person name="Hanada S."/>
            <person name="Ohashi A."/>
            <person name="Harada H."/>
            <person name="Kamagata Y."/>
        </authorList>
    </citation>
    <scope>NUCLEOTIDE SEQUENCE [LARGE SCALE GENOMIC DNA]</scope>
    <source>
        <strain evidence="11">DSM 17711 / JCM 13418 / NBRC 101707 / SANAE</strain>
    </source>
</reference>
<dbReference type="Pfam" id="PF00989">
    <property type="entry name" value="PAS"/>
    <property type="match status" value="2"/>
</dbReference>
<dbReference type="InterPro" id="IPR003594">
    <property type="entry name" value="HATPase_dom"/>
</dbReference>
<evidence type="ECO:0000313" key="10">
    <source>
        <dbReference type="EMBL" id="BAI60906.1"/>
    </source>
</evidence>
<dbReference type="NCBIfam" id="TIGR00229">
    <property type="entry name" value="sensory_box"/>
    <property type="match status" value="4"/>
</dbReference>